<keyword evidence="1" id="KW-0812">Transmembrane</keyword>
<reference evidence="2" key="1">
    <citation type="submission" date="2023-07" db="EMBL/GenBank/DDBJ databases">
        <title>draft genome sequence of fig (Ficus carica).</title>
        <authorList>
            <person name="Takahashi T."/>
            <person name="Nishimura K."/>
        </authorList>
    </citation>
    <scope>NUCLEOTIDE SEQUENCE</scope>
</reference>
<evidence type="ECO:0000313" key="3">
    <source>
        <dbReference type="Proteomes" id="UP001187192"/>
    </source>
</evidence>
<gene>
    <name evidence="2" type="ORF">TIFTF001_008096</name>
</gene>
<keyword evidence="3" id="KW-1185">Reference proteome</keyword>
<keyword evidence="1" id="KW-1133">Transmembrane helix</keyword>
<dbReference type="AlphaFoldDB" id="A0AA88DGV4"/>
<name>A0AA88DGV4_FICCA</name>
<organism evidence="2 3">
    <name type="scientific">Ficus carica</name>
    <name type="common">Common fig</name>
    <dbReference type="NCBI Taxonomy" id="3494"/>
    <lineage>
        <taxon>Eukaryota</taxon>
        <taxon>Viridiplantae</taxon>
        <taxon>Streptophyta</taxon>
        <taxon>Embryophyta</taxon>
        <taxon>Tracheophyta</taxon>
        <taxon>Spermatophyta</taxon>
        <taxon>Magnoliopsida</taxon>
        <taxon>eudicotyledons</taxon>
        <taxon>Gunneridae</taxon>
        <taxon>Pentapetalae</taxon>
        <taxon>rosids</taxon>
        <taxon>fabids</taxon>
        <taxon>Rosales</taxon>
        <taxon>Moraceae</taxon>
        <taxon>Ficeae</taxon>
        <taxon>Ficus</taxon>
    </lineage>
</organism>
<protein>
    <submittedName>
        <fullName evidence="2">Uncharacterized protein</fullName>
    </submittedName>
</protein>
<dbReference type="Proteomes" id="UP001187192">
    <property type="component" value="Unassembled WGS sequence"/>
</dbReference>
<evidence type="ECO:0000256" key="1">
    <source>
        <dbReference type="SAM" id="Phobius"/>
    </source>
</evidence>
<accession>A0AA88DGV4</accession>
<dbReference type="EMBL" id="BTGU01000008">
    <property type="protein sequence ID" value="GMN38859.1"/>
    <property type="molecule type" value="Genomic_DNA"/>
</dbReference>
<dbReference type="Gramene" id="FCD_00011386-RA">
    <property type="protein sequence ID" value="FCD_00011386-RA:cds"/>
    <property type="gene ID" value="FCD_00011386"/>
</dbReference>
<feature type="transmembrane region" description="Helical" evidence="1">
    <location>
        <begin position="6"/>
        <end position="31"/>
    </location>
</feature>
<keyword evidence="1" id="KW-0472">Membrane</keyword>
<sequence>MEDGNALAADCIVVSCCCQCLILQIVVFILLKLPYKLIRKTRDFAKKKLRQRKRSRGMMVINVAGKCKNEFVGIVGESLSIQASDGSGGCCMKEVEEVMEEFSRKGEFAFGSFWCNNEDQECDEIFPTCHVPKHGEFGDGFVRYHLINMVGSISCS</sequence>
<comment type="caution">
    <text evidence="2">The sequence shown here is derived from an EMBL/GenBank/DDBJ whole genome shotgun (WGS) entry which is preliminary data.</text>
</comment>
<evidence type="ECO:0000313" key="2">
    <source>
        <dbReference type="EMBL" id="GMN38859.1"/>
    </source>
</evidence>
<proteinExistence type="predicted"/>
<dbReference type="PANTHER" id="PTHR33264:SF27">
    <property type="entry name" value="TRANSMEMBRANE PROTEIN"/>
    <property type="match status" value="1"/>
</dbReference>
<dbReference type="PANTHER" id="PTHR33264">
    <property type="entry name" value="EXPRESSED PROTEIN"/>
    <property type="match status" value="1"/>
</dbReference>